<organism evidence="2">
    <name type="scientific">Pseudogymnoascus destructans</name>
    <dbReference type="NCBI Taxonomy" id="655981"/>
    <lineage>
        <taxon>Eukaryota</taxon>
        <taxon>Fungi</taxon>
        <taxon>Dikarya</taxon>
        <taxon>Ascomycota</taxon>
        <taxon>Pezizomycotina</taxon>
        <taxon>Leotiomycetes</taxon>
        <taxon>Thelebolales</taxon>
        <taxon>Thelebolaceae</taxon>
        <taxon>Pseudogymnoascus</taxon>
    </lineage>
</organism>
<proteinExistence type="predicted"/>
<feature type="region of interest" description="Disordered" evidence="1">
    <location>
        <begin position="35"/>
        <end position="74"/>
    </location>
</feature>
<protein>
    <submittedName>
        <fullName evidence="2">Uncharacterized protein</fullName>
    </submittedName>
</protein>
<dbReference type="AlphaFoldDB" id="A0A176ZYG5"/>
<reference evidence="2" key="1">
    <citation type="submission" date="2016-03" db="EMBL/GenBank/DDBJ databases">
        <title>Updated assembly of Pseudogymnoascus destructans, the fungus causing white-nose syndrome of bats.</title>
        <authorList>
            <person name="Palmer J.M."/>
            <person name="Drees K.P."/>
            <person name="Foster J.T."/>
            <person name="Lindner D.L."/>
        </authorList>
    </citation>
    <scope>NUCLEOTIDE SEQUENCE [LARGE SCALE GENOMIC DNA]</scope>
    <source>
        <strain evidence="2">20631-21</strain>
    </source>
</reference>
<dbReference type="RefSeq" id="XP_024320190.1">
    <property type="nucleotide sequence ID" value="XM_024472236.1"/>
</dbReference>
<dbReference type="Proteomes" id="UP000077154">
    <property type="component" value="Unassembled WGS sequence"/>
</dbReference>
<sequence>MSAAQWRAAYLDPLPPVDITAWSVLADIPCEPPVIRVPRGRPRKQRSVSSAAPAESRATSYSRPRRTPPAWSRGFCCPRPRKKSMLDLRGAGPELSAFPSSPSIGATAVRGLRGFTGVAEE</sequence>
<dbReference type="GeneID" id="36291730"/>
<gene>
    <name evidence="2" type="ORF">VC83_08690</name>
</gene>
<evidence type="ECO:0000313" key="2">
    <source>
        <dbReference type="EMBL" id="OAF54887.1"/>
    </source>
</evidence>
<name>A0A176ZYG5_9PEZI</name>
<dbReference type="EMBL" id="KV441414">
    <property type="protein sequence ID" value="OAF54887.1"/>
    <property type="molecule type" value="Genomic_DNA"/>
</dbReference>
<accession>A0A176ZYG5</accession>
<evidence type="ECO:0000256" key="1">
    <source>
        <dbReference type="SAM" id="MobiDB-lite"/>
    </source>
</evidence>